<dbReference type="OMA" id="PYWERTH"/>
<feature type="transmembrane region" description="Helical" evidence="7">
    <location>
        <begin position="249"/>
        <end position="269"/>
    </location>
</feature>
<dbReference type="Gene3D" id="3.30.40.10">
    <property type="entry name" value="Zinc/RING finger domain, C3HC4 (zinc finger)"/>
    <property type="match status" value="1"/>
</dbReference>
<dbReference type="STRING" id="684364.F4NTJ5"/>
<dbReference type="InterPro" id="IPR040176">
    <property type="entry name" value="RNF121/RNF175"/>
</dbReference>
<feature type="transmembrane region" description="Helical" evidence="7">
    <location>
        <begin position="151"/>
        <end position="171"/>
    </location>
</feature>
<keyword evidence="6" id="KW-0863">Zinc-finger</keyword>
<dbReference type="CDD" id="cd16475">
    <property type="entry name" value="RING-H2_RNF121-like"/>
    <property type="match status" value="1"/>
</dbReference>
<dbReference type="GO" id="GO:0061630">
    <property type="term" value="F:ubiquitin protein ligase activity"/>
    <property type="evidence" value="ECO:0000318"/>
    <property type="project" value="GO_Central"/>
</dbReference>
<dbReference type="AlphaFoldDB" id="F4NTJ5"/>
<comment type="subcellular location">
    <subcellularLocation>
        <location evidence="1">Membrane</location>
        <topology evidence="1">Multi-pass membrane protein</topology>
    </subcellularLocation>
</comment>
<feature type="transmembrane region" description="Helical" evidence="7">
    <location>
        <begin position="216"/>
        <end position="243"/>
    </location>
</feature>
<evidence type="ECO:0000256" key="1">
    <source>
        <dbReference type="ARBA" id="ARBA00004141"/>
    </source>
</evidence>
<proteinExistence type="predicted"/>
<dbReference type="PROSITE" id="PS50089">
    <property type="entry name" value="ZF_RING_2"/>
    <property type="match status" value="1"/>
</dbReference>
<dbReference type="PANTHER" id="PTHR13407:SF0">
    <property type="entry name" value="FI05221P"/>
    <property type="match status" value="1"/>
</dbReference>
<evidence type="ECO:0000256" key="7">
    <source>
        <dbReference type="SAM" id="Phobius"/>
    </source>
</evidence>
<dbReference type="InterPro" id="IPR013083">
    <property type="entry name" value="Znf_RING/FYVE/PHD"/>
</dbReference>
<evidence type="ECO:0000259" key="8">
    <source>
        <dbReference type="PROSITE" id="PS50089"/>
    </source>
</evidence>
<feature type="transmembrane region" description="Helical" evidence="7">
    <location>
        <begin position="177"/>
        <end position="195"/>
    </location>
</feature>
<keyword evidence="10" id="KW-1185">Reference proteome</keyword>
<dbReference type="GO" id="GO:0005789">
    <property type="term" value="C:endoplasmic reticulum membrane"/>
    <property type="evidence" value="ECO:0000318"/>
    <property type="project" value="GO_Central"/>
</dbReference>
<keyword evidence="6" id="KW-0862">Zinc</keyword>
<name>F4NTJ5_BATDJ</name>
<evidence type="ECO:0000313" key="10">
    <source>
        <dbReference type="Proteomes" id="UP000007241"/>
    </source>
</evidence>
<dbReference type="SUPFAM" id="SSF57850">
    <property type="entry name" value="RING/U-box"/>
    <property type="match status" value="1"/>
</dbReference>
<reference evidence="9 10" key="1">
    <citation type="submission" date="2009-12" db="EMBL/GenBank/DDBJ databases">
        <title>The draft genome of Batrachochytrium dendrobatidis.</title>
        <authorList>
            <consortium name="US DOE Joint Genome Institute (JGI-PGF)"/>
            <person name="Kuo A."/>
            <person name="Salamov A."/>
            <person name="Schmutz J."/>
            <person name="Lucas S."/>
            <person name="Pitluck S."/>
            <person name="Rosenblum E."/>
            <person name="Stajich J."/>
            <person name="Eisen M."/>
            <person name="Grigoriev I.V."/>
        </authorList>
    </citation>
    <scope>NUCLEOTIDE SEQUENCE [LARGE SCALE GENOMIC DNA]</scope>
    <source>
        <strain evidence="10">JAM81 / FGSC 10211</strain>
    </source>
</reference>
<dbReference type="RefSeq" id="XP_006675802.1">
    <property type="nucleotide sequence ID" value="XM_006675739.1"/>
</dbReference>
<evidence type="ECO:0000313" key="9">
    <source>
        <dbReference type="EMBL" id="EGF83517.1"/>
    </source>
</evidence>
<dbReference type="PANTHER" id="PTHR13407">
    <property type="entry name" value="RNF121 PROTEIN"/>
    <property type="match status" value="1"/>
</dbReference>
<dbReference type="Pfam" id="PF13639">
    <property type="entry name" value="zf-RING_2"/>
    <property type="match status" value="1"/>
</dbReference>
<keyword evidence="2 7" id="KW-0812">Transmembrane</keyword>
<dbReference type="SMART" id="SM00184">
    <property type="entry name" value="RING"/>
    <property type="match status" value="1"/>
</dbReference>
<gene>
    <name evidence="9" type="ORF">BATDEDRAFT_34246</name>
</gene>
<dbReference type="GO" id="GO:0008270">
    <property type="term" value="F:zinc ion binding"/>
    <property type="evidence" value="ECO:0007669"/>
    <property type="project" value="UniProtKB-KW"/>
</dbReference>
<evidence type="ECO:0000256" key="3">
    <source>
        <dbReference type="ARBA" id="ARBA00022723"/>
    </source>
</evidence>
<dbReference type="HOGENOM" id="CLU_055016_1_0_1"/>
<feature type="transmembrane region" description="Helical" evidence="7">
    <location>
        <begin position="375"/>
        <end position="394"/>
    </location>
</feature>
<feature type="transmembrane region" description="Helical" evidence="7">
    <location>
        <begin position="126"/>
        <end position="144"/>
    </location>
</feature>
<dbReference type="InterPro" id="IPR001841">
    <property type="entry name" value="Znf_RING"/>
</dbReference>
<dbReference type="GeneID" id="18240374"/>
<dbReference type="InParanoid" id="F4NTJ5"/>
<keyword evidence="5 7" id="KW-0472">Membrane</keyword>
<organism evidence="9 10">
    <name type="scientific">Batrachochytrium dendrobatidis (strain JAM81 / FGSC 10211)</name>
    <name type="common">Frog chytrid fungus</name>
    <dbReference type="NCBI Taxonomy" id="684364"/>
    <lineage>
        <taxon>Eukaryota</taxon>
        <taxon>Fungi</taxon>
        <taxon>Fungi incertae sedis</taxon>
        <taxon>Chytridiomycota</taxon>
        <taxon>Chytridiomycota incertae sedis</taxon>
        <taxon>Chytridiomycetes</taxon>
        <taxon>Rhizophydiales</taxon>
        <taxon>Rhizophydiales incertae sedis</taxon>
        <taxon>Batrachochytrium</taxon>
    </lineage>
</organism>
<dbReference type="GO" id="GO:0000139">
    <property type="term" value="C:Golgi membrane"/>
    <property type="evidence" value="ECO:0000318"/>
    <property type="project" value="GO_Central"/>
</dbReference>
<dbReference type="GO" id="GO:0036503">
    <property type="term" value="P:ERAD pathway"/>
    <property type="evidence" value="ECO:0000318"/>
    <property type="project" value="GO_Central"/>
</dbReference>
<keyword evidence="3" id="KW-0479">Metal-binding</keyword>
<evidence type="ECO:0000256" key="5">
    <source>
        <dbReference type="ARBA" id="ARBA00023136"/>
    </source>
</evidence>
<accession>F4NTJ5</accession>
<evidence type="ECO:0000256" key="4">
    <source>
        <dbReference type="ARBA" id="ARBA00022989"/>
    </source>
</evidence>
<feature type="domain" description="RING-type" evidence="8">
    <location>
        <begin position="302"/>
        <end position="346"/>
    </location>
</feature>
<evidence type="ECO:0000256" key="6">
    <source>
        <dbReference type="PROSITE-ProRule" id="PRU00175"/>
    </source>
</evidence>
<sequence>MSLVLFDTPAILDISQSLACTAAIAIIALAGNTAAHSPDAEPASNPSPAPLFDDAAISGTNKTHLADHPSLYNSHAPHQLPSAEQVIIREQYRLGRPLTPQEKAEIGKTLIFLKEHQGHETQHAEMALIVIGSLFLSQIGIFIWKKYNASSFNIATLLGLWLVPMTMGAYAGNYRFVVVWAMFSIFNSYIVKLALEFPMKSSTPKLVYKWYAWVYNVAYVTGAIGYCITMIAIFHISAILGITTLQGEGVVFETGVLILFYGLYFGTLGRDFVDRLSDRMAVTMGYYSRTGFPRKHLRDHMCAICGDSTSKGTEPTHTLNCSHTYHEQCIRGWTIIGKKDICPYCKEKVDLNAFKKNPWDTTQAMYLSLLDALRYLLVWNPIVFIIVHVLFNIFGLK</sequence>
<keyword evidence="4 7" id="KW-1133">Transmembrane helix</keyword>
<dbReference type="EMBL" id="GL882879">
    <property type="protein sequence ID" value="EGF83517.1"/>
    <property type="molecule type" value="Genomic_DNA"/>
</dbReference>
<dbReference type="OrthoDB" id="8062037at2759"/>
<evidence type="ECO:0000256" key="2">
    <source>
        <dbReference type="ARBA" id="ARBA00022692"/>
    </source>
</evidence>
<protein>
    <recommendedName>
        <fullName evidence="8">RING-type domain-containing protein</fullName>
    </recommendedName>
</protein>
<dbReference type="Proteomes" id="UP000007241">
    <property type="component" value="Unassembled WGS sequence"/>
</dbReference>